<dbReference type="EMBL" id="CP019791">
    <property type="protein sequence ID" value="AQT70184.1"/>
    <property type="molecule type" value="Genomic_DNA"/>
</dbReference>
<reference evidence="9" key="1">
    <citation type="submission" date="2017-02" db="EMBL/GenBank/DDBJ databases">
        <title>Comparative genomics and description of representatives of a novel lineage of planctomycetes thriving in anoxic sediments.</title>
        <authorList>
            <person name="Spring S."/>
            <person name="Bunk B."/>
            <person name="Sproer C."/>
        </authorList>
    </citation>
    <scope>NUCLEOTIDE SEQUENCE [LARGE SCALE GENOMIC DNA]</scope>
    <source>
        <strain evidence="9">ST-NAGAB-D1</strain>
    </source>
</reference>
<feature type="domain" description="RNA polymerase sigma factor 70 region 4 type 2" evidence="7">
    <location>
        <begin position="131"/>
        <end position="183"/>
    </location>
</feature>
<evidence type="ECO:0000256" key="1">
    <source>
        <dbReference type="ARBA" id="ARBA00010641"/>
    </source>
</evidence>
<evidence type="ECO:0000259" key="6">
    <source>
        <dbReference type="Pfam" id="PF04542"/>
    </source>
</evidence>
<dbReference type="AlphaFoldDB" id="A0A1U9NR09"/>
<dbReference type="InterPro" id="IPR007627">
    <property type="entry name" value="RNA_pol_sigma70_r2"/>
</dbReference>
<dbReference type="Proteomes" id="UP000189674">
    <property type="component" value="Chromosome"/>
</dbReference>
<evidence type="ECO:0000313" key="9">
    <source>
        <dbReference type="Proteomes" id="UP000189674"/>
    </source>
</evidence>
<dbReference type="InterPro" id="IPR013249">
    <property type="entry name" value="RNA_pol_sigma70_r4_t2"/>
</dbReference>
<dbReference type="InterPro" id="IPR039425">
    <property type="entry name" value="RNA_pol_sigma-70-like"/>
</dbReference>
<dbReference type="GO" id="GO:0006352">
    <property type="term" value="P:DNA-templated transcription initiation"/>
    <property type="evidence" value="ECO:0007669"/>
    <property type="project" value="InterPro"/>
</dbReference>
<dbReference type="GO" id="GO:0003677">
    <property type="term" value="F:DNA binding"/>
    <property type="evidence" value="ECO:0007669"/>
    <property type="project" value="UniProtKB-KW"/>
</dbReference>
<dbReference type="RefSeq" id="WP_146663793.1">
    <property type="nucleotide sequence ID" value="NZ_CP019791.1"/>
</dbReference>
<protein>
    <submittedName>
        <fullName evidence="8">RNA polymerase sigma factor YlaC</fullName>
    </submittedName>
</protein>
<evidence type="ECO:0000259" key="7">
    <source>
        <dbReference type="Pfam" id="PF08281"/>
    </source>
</evidence>
<evidence type="ECO:0000256" key="2">
    <source>
        <dbReference type="ARBA" id="ARBA00023015"/>
    </source>
</evidence>
<feature type="domain" description="RNA polymerase sigma-70 region 2" evidence="6">
    <location>
        <begin position="35"/>
        <end position="105"/>
    </location>
</feature>
<dbReference type="PANTHER" id="PTHR43133:SF8">
    <property type="entry name" value="RNA POLYMERASE SIGMA FACTOR HI_1459-RELATED"/>
    <property type="match status" value="1"/>
</dbReference>
<dbReference type="SUPFAM" id="SSF88946">
    <property type="entry name" value="Sigma2 domain of RNA polymerase sigma factors"/>
    <property type="match status" value="1"/>
</dbReference>
<dbReference type="Pfam" id="PF04542">
    <property type="entry name" value="Sigma70_r2"/>
    <property type="match status" value="1"/>
</dbReference>
<dbReference type="NCBIfam" id="TIGR02937">
    <property type="entry name" value="sigma70-ECF"/>
    <property type="match status" value="1"/>
</dbReference>
<keyword evidence="5" id="KW-0804">Transcription</keyword>
<keyword evidence="3" id="KW-0731">Sigma factor</keyword>
<dbReference type="Gene3D" id="1.10.1740.10">
    <property type="match status" value="1"/>
</dbReference>
<dbReference type="CDD" id="cd06171">
    <property type="entry name" value="Sigma70_r4"/>
    <property type="match status" value="1"/>
</dbReference>
<evidence type="ECO:0000256" key="4">
    <source>
        <dbReference type="ARBA" id="ARBA00023125"/>
    </source>
</evidence>
<organism evidence="8 9">
    <name type="scientific">Anaerohalosphaera lusitana</name>
    <dbReference type="NCBI Taxonomy" id="1936003"/>
    <lineage>
        <taxon>Bacteria</taxon>
        <taxon>Pseudomonadati</taxon>
        <taxon>Planctomycetota</taxon>
        <taxon>Phycisphaerae</taxon>
        <taxon>Sedimentisphaerales</taxon>
        <taxon>Anaerohalosphaeraceae</taxon>
        <taxon>Anaerohalosphaera</taxon>
    </lineage>
</organism>
<name>A0A1U9NR09_9BACT</name>
<dbReference type="STRING" id="1936003.STSP2_03389"/>
<dbReference type="PANTHER" id="PTHR43133">
    <property type="entry name" value="RNA POLYMERASE ECF-TYPE SIGMA FACTO"/>
    <property type="match status" value="1"/>
</dbReference>
<dbReference type="Pfam" id="PF08281">
    <property type="entry name" value="Sigma70_r4_2"/>
    <property type="match status" value="1"/>
</dbReference>
<dbReference type="SUPFAM" id="SSF88659">
    <property type="entry name" value="Sigma3 and sigma4 domains of RNA polymerase sigma factors"/>
    <property type="match status" value="1"/>
</dbReference>
<dbReference type="Gene3D" id="1.10.10.10">
    <property type="entry name" value="Winged helix-like DNA-binding domain superfamily/Winged helix DNA-binding domain"/>
    <property type="match status" value="1"/>
</dbReference>
<dbReference type="InterPro" id="IPR014284">
    <property type="entry name" value="RNA_pol_sigma-70_dom"/>
</dbReference>
<comment type="similarity">
    <text evidence="1">Belongs to the sigma-70 factor family. ECF subfamily.</text>
</comment>
<gene>
    <name evidence="8" type="primary">ylaC_3</name>
    <name evidence="8" type="ORF">STSP2_03389</name>
</gene>
<dbReference type="KEGG" id="alus:STSP2_03389"/>
<dbReference type="OrthoDB" id="9780326at2"/>
<dbReference type="InterPro" id="IPR036388">
    <property type="entry name" value="WH-like_DNA-bd_sf"/>
</dbReference>
<sequence length="194" mass="22741">MLSNADIKLTREMTGSDMNACVQLACREPSALAHLYDRYYDRIFRFCVYRVGSRTVAEDICSAVWVSVAKSIKHFQGDGETDFRKWIYTIAVNEVNSYYRKTARRNRHLRLLAENADDEQLSEDSTYPQWRQVQKALKSLKTRQQSIIMLRFFEKMSFDEIAEIVGVRASTVRVTLHRSLKKLQKKLESQMEQK</sequence>
<accession>A0A1U9NR09</accession>
<keyword evidence="9" id="KW-1185">Reference proteome</keyword>
<keyword evidence="2" id="KW-0805">Transcription regulation</keyword>
<dbReference type="GO" id="GO:0016987">
    <property type="term" value="F:sigma factor activity"/>
    <property type="evidence" value="ECO:0007669"/>
    <property type="project" value="UniProtKB-KW"/>
</dbReference>
<dbReference type="InterPro" id="IPR013324">
    <property type="entry name" value="RNA_pol_sigma_r3/r4-like"/>
</dbReference>
<proteinExistence type="inferred from homology"/>
<dbReference type="InterPro" id="IPR013325">
    <property type="entry name" value="RNA_pol_sigma_r2"/>
</dbReference>
<evidence type="ECO:0000313" key="8">
    <source>
        <dbReference type="EMBL" id="AQT70184.1"/>
    </source>
</evidence>
<evidence type="ECO:0000256" key="3">
    <source>
        <dbReference type="ARBA" id="ARBA00023082"/>
    </source>
</evidence>
<keyword evidence="4" id="KW-0238">DNA-binding</keyword>
<evidence type="ECO:0000256" key="5">
    <source>
        <dbReference type="ARBA" id="ARBA00023163"/>
    </source>
</evidence>